<reference evidence="1" key="1">
    <citation type="submission" date="2014-09" db="EMBL/GenBank/DDBJ databases">
        <authorList>
            <person name="Magalhaes I.L.F."/>
            <person name="Oliveira U."/>
            <person name="Santos F.R."/>
            <person name="Vidigal T.H.D.A."/>
            <person name="Brescovit A.D."/>
            <person name="Santos A.J."/>
        </authorList>
    </citation>
    <scope>NUCLEOTIDE SEQUENCE</scope>
    <source>
        <tissue evidence="1">Shoot tissue taken approximately 20 cm above the soil surface</tissue>
    </source>
</reference>
<sequence>MISMWVILMSVDSIMVSSNYYQNVLMLKGFNSTDPYACSIVFTNGLLKCSLLELSHI</sequence>
<name>A0A0A8ZZX1_ARUDO</name>
<accession>A0A0A8ZZX1</accession>
<proteinExistence type="predicted"/>
<dbReference type="EMBL" id="GBRH01257558">
    <property type="protein sequence ID" value="JAD40337.1"/>
    <property type="molecule type" value="Transcribed_RNA"/>
</dbReference>
<organism evidence="1">
    <name type="scientific">Arundo donax</name>
    <name type="common">Giant reed</name>
    <name type="synonym">Donax arundinaceus</name>
    <dbReference type="NCBI Taxonomy" id="35708"/>
    <lineage>
        <taxon>Eukaryota</taxon>
        <taxon>Viridiplantae</taxon>
        <taxon>Streptophyta</taxon>
        <taxon>Embryophyta</taxon>
        <taxon>Tracheophyta</taxon>
        <taxon>Spermatophyta</taxon>
        <taxon>Magnoliopsida</taxon>
        <taxon>Liliopsida</taxon>
        <taxon>Poales</taxon>
        <taxon>Poaceae</taxon>
        <taxon>PACMAD clade</taxon>
        <taxon>Arundinoideae</taxon>
        <taxon>Arundineae</taxon>
        <taxon>Arundo</taxon>
    </lineage>
</organism>
<reference evidence="1" key="2">
    <citation type="journal article" date="2015" name="Data Brief">
        <title>Shoot transcriptome of the giant reed, Arundo donax.</title>
        <authorList>
            <person name="Barrero R.A."/>
            <person name="Guerrero F.D."/>
            <person name="Moolhuijzen P."/>
            <person name="Goolsby J.A."/>
            <person name="Tidwell J."/>
            <person name="Bellgard S.E."/>
            <person name="Bellgard M.I."/>
        </authorList>
    </citation>
    <scope>NUCLEOTIDE SEQUENCE</scope>
    <source>
        <tissue evidence="1">Shoot tissue taken approximately 20 cm above the soil surface</tissue>
    </source>
</reference>
<protein>
    <submittedName>
        <fullName evidence="1">Uncharacterized protein</fullName>
    </submittedName>
</protein>
<dbReference type="AlphaFoldDB" id="A0A0A8ZZX1"/>
<evidence type="ECO:0000313" key="1">
    <source>
        <dbReference type="EMBL" id="JAD40337.1"/>
    </source>
</evidence>